<dbReference type="GO" id="GO:0005524">
    <property type="term" value="F:ATP binding"/>
    <property type="evidence" value="ECO:0007669"/>
    <property type="project" value="UniProtKB-KW"/>
</dbReference>
<dbReference type="GO" id="GO:0008654">
    <property type="term" value="P:phospholipid biosynthetic process"/>
    <property type="evidence" value="ECO:0007669"/>
    <property type="project" value="UniProtKB-KW"/>
</dbReference>
<keyword evidence="5" id="KW-0547">Nucleotide-binding</keyword>
<evidence type="ECO:0000256" key="6">
    <source>
        <dbReference type="ARBA" id="ARBA00022777"/>
    </source>
</evidence>
<keyword evidence="6 12" id="KW-0418">Kinase</keyword>
<comment type="caution">
    <text evidence="12">The sequence shown here is derived from an EMBL/GenBank/DDBJ whole genome shotgun (WGS) entry which is preliminary data.</text>
</comment>
<dbReference type="InterPro" id="IPR017438">
    <property type="entry name" value="ATP-NAD_kinase_N"/>
</dbReference>
<evidence type="ECO:0000313" key="13">
    <source>
        <dbReference type="Proteomes" id="UP000262939"/>
    </source>
</evidence>
<gene>
    <name evidence="12" type="ORF">D0466_01430</name>
</gene>
<dbReference type="Gene3D" id="2.60.200.40">
    <property type="match status" value="1"/>
</dbReference>
<evidence type="ECO:0000256" key="1">
    <source>
        <dbReference type="ARBA" id="ARBA00001946"/>
    </source>
</evidence>
<protein>
    <submittedName>
        <fullName evidence="12">Diacylglycerol kinase family lipid kinase</fullName>
    </submittedName>
</protein>
<keyword evidence="10" id="KW-1208">Phospholipid metabolism</keyword>
<dbReference type="PANTHER" id="PTHR12358:SF54">
    <property type="entry name" value="SPHINGOSINE KINASE RELATED PROTEIN"/>
    <property type="match status" value="1"/>
</dbReference>
<evidence type="ECO:0000256" key="9">
    <source>
        <dbReference type="ARBA" id="ARBA00023209"/>
    </source>
</evidence>
<dbReference type="PANTHER" id="PTHR12358">
    <property type="entry name" value="SPHINGOSINE KINASE"/>
    <property type="match status" value="1"/>
</dbReference>
<organism evidence="12 13">
    <name type="scientific">Peribacillus glennii</name>
    <dbReference type="NCBI Taxonomy" id="2303991"/>
    <lineage>
        <taxon>Bacteria</taxon>
        <taxon>Bacillati</taxon>
        <taxon>Bacillota</taxon>
        <taxon>Bacilli</taxon>
        <taxon>Bacillales</taxon>
        <taxon>Bacillaceae</taxon>
        <taxon>Peribacillus</taxon>
    </lineage>
</organism>
<feature type="domain" description="DAGKc" evidence="11">
    <location>
        <begin position="20"/>
        <end position="155"/>
    </location>
</feature>
<dbReference type="SUPFAM" id="SSF111331">
    <property type="entry name" value="NAD kinase/diacylglycerol kinase-like"/>
    <property type="match status" value="1"/>
</dbReference>
<dbReference type="NCBIfam" id="TIGR00147">
    <property type="entry name" value="YegS/Rv2252/BmrU family lipid kinase"/>
    <property type="match status" value="1"/>
</dbReference>
<dbReference type="GO" id="GO:0016301">
    <property type="term" value="F:kinase activity"/>
    <property type="evidence" value="ECO:0007669"/>
    <property type="project" value="UniProtKB-KW"/>
</dbReference>
<keyword evidence="8" id="KW-0443">Lipid metabolism</keyword>
<evidence type="ECO:0000256" key="3">
    <source>
        <dbReference type="ARBA" id="ARBA00022516"/>
    </source>
</evidence>
<comment type="cofactor">
    <cofactor evidence="1">
        <name>Mg(2+)</name>
        <dbReference type="ChEBI" id="CHEBI:18420"/>
    </cofactor>
</comment>
<keyword evidence="4" id="KW-0808">Transferase</keyword>
<accession>A0A372LJR1</accession>
<evidence type="ECO:0000259" key="11">
    <source>
        <dbReference type="PROSITE" id="PS50146"/>
    </source>
</evidence>
<evidence type="ECO:0000313" key="12">
    <source>
        <dbReference type="EMBL" id="RFU66266.1"/>
    </source>
</evidence>
<evidence type="ECO:0000256" key="5">
    <source>
        <dbReference type="ARBA" id="ARBA00022741"/>
    </source>
</evidence>
<keyword evidence="7" id="KW-0067">ATP-binding</keyword>
<dbReference type="EMBL" id="QVTD01000002">
    <property type="protein sequence ID" value="RFU66266.1"/>
    <property type="molecule type" value="Genomic_DNA"/>
</dbReference>
<reference evidence="12 13" key="1">
    <citation type="submission" date="2018-08" db="EMBL/GenBank/DDBJ databases">
        <title>Bacillus chawlae sp. nov., Bacillus glennii sp. nov., and Bacillus saganii sp. nov. Isolated from the Vehicle Assembly Building at Kennedy Space Center where the Viking Spacecraft were Assembled.</title>
        <authorList>
            <person name="Seuylemezian A."/>
            <person name="Vaishampayan P."/>
        </authorList>
    </citation>
    <scope>NUCLEOTIDE SEQUENCE [LARGE SCALE GENOMIC DNA]</scope>
    <source>
        <strain evidence="12 13">V44-8</strain>
    </source>
</reference>
<proteinExistence type="inferred from homology"/>
<dbReference type="AlphaFoldDB" id="A0A372LJR1"/>
<dbReference type="InterPro" id="IPR016064">
    <property type="entry name" value="NAD/diacylglycerol_kinase_sf"/>
</dbReference>
<keyword evidence="3" id="KW-0444">Lipid biosynthesis</keyword>
<comment type="similarity">
    <text evidence="2">Belongs to the diacylglycerol/lipid kinase family.</text>
</comment>
<dbReference type="InterPro" id="IPR045540">
    <property type="entry name" value="YegS/DAGK_C"/>
</dbReference>
<keyword evidence="9" id="KW-0594">Phospholipid biosynthesis</keyword>
<dbReference type="Gene3D" id="3.40.50.10330">
    <property type="entry name" value="Probable inorganic polyphosphate/atp-NAD kinase, domain 1"/>
    <property type="match status" value="1"/>
</dbReference>
<dbReference type="SMART" id="SM00046">
    <property type="entry name" value="DAGKc"/>
    <property type="match status" value="1"/>
</dbReference>
<evidence type="ECO:0000256" key="2">
    <source>
        <dbReference type="ARBA" id="ARBA00005983"/>
    </source>
</evidence>
<dbReference type="InterPro" id="IPR050187">
    <property type="entry name" value="Lipid_Phosphate_FormReg"/>
</dbReference>
<dbReference type="Pfam" id="PF19279">
    <property type="entry name" value="YegS_C"/>
    <property type="match status" value="1"/>
</dbReference>
<dbReference type="Pfam" id="PF00781">
    <property type="entry name" value="DAGK_cat"/>
    <property type="match status" value="1"/>
</dbReference>
<evidence type="ECO:0000256" key="8">
    <source>
        <dbReference type="ARBA" id="ARBA00023098"/>
    </source>
</evidence>
<keyword evidence="13" id="KW-1185">Reference proteome</keyword>
<dbReference type="PROSITE" id="PS50146">
    <property type="entry name" value="DAGK"/>
    <property type="match status" value="1"/>
</dbReference>
<dbReference type="InterPro" id="IPR005218">
    <property type="entry name" value="Diacylglycerol/lipid_kinase"/>
</dbReference>
<evidence type="ECO:0000256" key="7">
    <source>
        <dbReference type="ARBA" id="ARBA00022840"/>
    </source>
</evidence>
<name>A0A372LJR1_9BACI</name>
<dbReference type="Proteomes" id="UP000262939">
    <property type="component" value="Unassembled WGS sequence"/>
</dbReference>
<evidence type="ECO:0000256" key="4">
    <source>
        <dbReference type="ARBA" id="ARBA00022679"/>
    </source>
</evidence>
<dbReference type="InterPro" id="IPR001206">
    <property type="entry name" value="Diacylglycerol_kinase_cat_dom"/>
</dbReference>
<evidence type="ECO:0000256" key="10">
    <source>
        <dbReference type="ARBA" id="ARBA00023264"/>
    </source>
</evidence>
<sequence>MWIWMLAKKKTNYEGERLKTSGIELYFIINPVAQNEGSGRVWKKMERVLASKNISYQSFFTEYKGHAKELSEEILAKTDKDTLIAAVGGDGTLHEVMNGAAGYPHAIIACIPAGSGNDYVRGIQRTKNCRDALSLIMQPENYIKEIDIGILETNAADAAFINSVGIGIDAEITYDVNHSAWKILFNFFKIGKLIYIYFFLKKLFTYKRTDMAAFIDGKEHVFKRVWFIVAANQPYFGGGINISPKSRHDDSLFEVIAVHDIPTIKLLSVFVTVLWGGHLRLKNVDSFTCRHIEIISADPVRIQADGEILGDTKLSAFIAPNKIRVLTRGK</sequence>